<evidence type="ECO:0008006" key="4">
    <source>
        <dbReference type="Google" id="ProtNLM"/>
    </source>
</evidence>
<sequence>MSTYTAVVDRIVDGETAVLLLEESDGHDTQLDLPAGDLPTDAQREGAVLTVTLVDGAVTSIQYQPTATHERRESAQKRLDRLSTPLRERNEESADDGAEHDS</sequence>
<dbReference type="AlphaFoldDB" id="A0A238YCS3"/>
<dbReference type="Proteomes" id="UP000198397">
    <property type="component" value="Unassembled WGS sequence"/>
</dbReference>
<feature type="compositionally biased region" description="Basic and acidic residues" evidence="1">
    <location>
        <begin position="68"/>
        <end position="102"/>
    </location>
</feature>
<keyword evidence="3" id="KW-1185">Reference proteome</keyword>
<evidence type="ECO:0000313" key="2">
    <source>
        <dbReference type="EMBL" id="SNR69025.1"/>
    </source>
</evidence>
<name>A0A238YCS3_HALVU</name>
<dbReference type="InterPro" id="IPR021377">
    <property type="entry name" value="DUF3006"/>
</dbReference>
<protein>
    <recommendedName>
        <fullName evidence="4">DUF3006 family protein</fullName>
    </recommendedName>
</protein>
<dbReference type="RefSeq" id="WP_089386043.1">
    <property type="nucleotide sequence ID" value="NZ_FZNQ01000039.1"/>
</dbReference>
<accession>A0A238YCS3</accession>
<evidence type="ECO:0000313" key="3">
    <source>
        <dbReference type="Proteomes" id="UP000198397"/>
    </source>
</evidence>
<proteinExistence type="predicted"/>
<organism evidence="2 3">
    <name type="scientific">Halorubrum vacuolatum</name>
    <name type="common">Natronobacterium vacuolatum</name>
    <dbReference type="NCBI Taxonomy" id="63740"/>
    <lineage>
        <taxon>Archaea</taxon>
        <taxon>Methanobacteriati</taxon>
        <taxon>Methanobacteriota</taxon>
        <taxon>Stenosarchaea group</taxon>
        <taxon>Halobacteria</taxon>
        <taxon>Halobacteriales</taxon>
        <taxon>Haloferacaceae</taxon>
        <taxon>Halorubrum</taxon>
    </lineage>
</organism>
<dbReference type="Pfam" id="PF11213">
    <property type="entry name" value="DUF3006"/>
    <property type="match status" value="1"/>
</dbReference>
<dbReference type="EMBL" id="FZNQ01000039">
    <property type="protein sequence ID" value="SNR69025.1"/>
    <property type="molecule type" value="Genomic_DNA"/>
</dbReference>
<feature type="region of interest" description="Disordered" evidence="1">
    <location>
        <begin position="63"/>
        <end position="102"/>
    </location>
</feature>
<gene>
    <name evidence="2" type="ORF">SAMN06264855_1394</name>
</gene>
<reference evidence="2 3" key="1">
    <citation type="submission" date="2017-06" db="EMBL/GenBank/DDBJ databases">
        <authorList>
            <person name="Kim H.J."/>
            <person name="Triplett B.A."/>
        </authorList>
    </citation>
    <scope>NUCLEOTIDE SEQUENCE [LARGE SCALE GENOMIC DNA]</scope>
    <source>
        <strain evidence="2 3">DSM 8800</strain>
    </source>
</reference>
<dbReference type="OrthoDB" id="299121at2157"/>
<evidence type="ECO:0000256" key="1">
    <source>
        <dbReference type="SAM" id="MobiDB-lite"/>
    </source>
</evidence>